<evidence type="ECO:0008006" key="4">
    <source>
        <dbReference type="Google" id="ProtNLM"/>
    </source>
</evidence>
<keyword evidence="3" id="KW-1185">Reference proteome</keyword>
<protein>
    <recommendedName>
        <fullName evidence="4">Ankyrin repeat protein</fullName>
    </recommendedName>
</protein>
<dbReference type="EMBL" id="AHMT02000029">
    <property type="protein sequence ID" value="EQA62701.1"/>
    <property type="molecule type" value="Genomic_DNA"/>
</dbReference>
<proteinExistence type="predicted"/>
<evidence type="ECO:0000256" key="1">
    <source>
        <dbReference type="SAM" id="MobiDB-lite"/>
    </source>
</evidence>
<sequence>MDESIRKSSPSVDVNQSIFYFNSPLTIAVDYKNSEFVKTLLKKGAICNTECLFRSTTHPEDIGIQIDELIVTESKNEESLYNEKSHEPKYNQDGTEAHNVTIRKTTYYRWDGSKLHKVKTIKGKIPQQPTVIK</sequence>
<gene>
    <name evidence="2" type="ORF">LEP1GSC062_2848</name>
</gene>
<organism evidence="2 3">
    <name type="scientific">Leptospira alexanderi serovar Manhao 3 str. L 60</name>
    <dbReference type="NCBI Taxonomy" id="1049759"/>
    <lineage>
        <taxon>Bacteria</taxon>
        <taxon>Pseudomonadati</taxon>
        <taxon>Spirochaetota</taxon>
        <taxon>Spirochaetia</taxon>
        <taxon>Leptospirales</taxon>
        <taxon>Leptospiraceae</taxon>
        <taxon>Leptospira</taxon>
    </lineage>
</organism>
<evidence type="ECO:0000313" key="2">
    <source>
        <dbReference type="EMBL" id="EQA62701.1"/>
    </source>
</evidence>
<feature type="region of interest" description="Disordered" evidence="1">
    <location>
        <begin position="77"/>
        <end position="96"/>
    </location>
</feature>
<feature type="compositionally biased region" description="Basic and acidic residues" evidence="1">
    <location>
        <begin position="77"/>
        <end position="90"/>
    </location>
</feature>
<reference evidence="2" key="1">
    <citation type="submission" date="2013-05" db="EMBL/GenBank/DDBJ databases">
        <authorList>
            <person name="Harkins D.M."/>
            <person name="Durkin A.S."/>
            <person name="Brinkac L.M."/>
            <person name="Haft D.H."/>
            <person name="Selengut J.D."/>
            <person name="Sanka R."/>
            <person name="DePew J."/>
            <person name="Purushe J."/>
            <person name="Hartskeerl R.A."/>
            <person name="Ahmed A."/>
            <person name="van der Linden H."/>
            <person name="Goris M.G.A."/>
            <person name="Vinetz J.M."/>
            <person name="Sutton G.G."/>
            <person name="Nierman W.C."/>
            <person name="Fouts D.E."/>
        </authorList>
    </citation>
    <scope>NUCLEOTIDE SEQUENCE [LARGE SCALE GENOMIC DNA]</scope>
    <source>
        <strain evidence="2">L 60</strain>
    </source>
</reference>
<dbReference type="RefSeq" id="WP_020984161.1">
    <property type="nucleotide sequence ID" value="NZ_AHMT02000029.1"/>
</dbReference>
<accession>V6HYW6</accession>
<dbReference type="AlphaFoldDB" id="V6HYW6"/>
<name>V6HYW6_9LEPT</name>
<comment type="caution">
    <text evidence="2">The sequence shown here is derived from an EMBL/GenBank/DDBJ whole genome shotgun (WGS) entry which is preliminary data.</text>
</comment>
<evidence type="ECO:0000313" key="3">
    <source>
        <dbReference type="Proteomes" id="UP000018747"/>
    </source>
</evidence>
<dbReference type="Proteomes" id="UP000018747">
    <property type="component" value="Unassembled WGS sequence"/>
</dbReference>